<organism evidence="2 3">
    <name type="scientific">Albimonas pacifica</name>
    <dbReference type="NCBI Taxonomy" id="1114924"/>
    <lineage>
        <taxon>Bacteria</taxon>
        <taxon>Pseudomonadati</taxon>
        <taxon>Pseudomonadota</taxon>
        <taxon>Alphaproteobacteria</taxon>
        <taxon>Rhodobacterales</taxon>
        <taxon>Paracoccaceae</taxon>
        <taxon>Albimonas</taxon>
    </lineage>
</organism>
<dbReference type="GO" id="GO:0016787">
    <property type="term" value="F:hydrolase activity"/>
    <property type="evidence" value="ECO:0007669"/>
    <property type="project" value="InterPro"/>
</dbReference>
<dbReference type="Gene3D" id="3.60.21.10">
    <property type="match status" value="1"/>
</dbReference>
<evidence type="ECO:0000259" key="1">
    <source>
        <dbReference type="Pfam" id="PF00149"/>
    </source>
</evidence>
<dbReference type="InterPro" id="IPR026336">
    <property type="entry name" value="PdeM-like"/>
</dbReference>
<keyword evidence="3" id="KW-1185">Reference proteome</keyword>
<dbReference type="PANTHER" id="PTHR39323">
    <property type="entry name" value="BLR1149 PROTEIN"/>
    <property type="match status" value="1"/>
</dbReference>
<dbReference type="OrthoDB" id="9795838at2"/>
<dbReference type="RefSeq" id="WP_092863408.1">
    <property type="nucleotide sequence ID" value="NZ_FOQH01000010.1"/>
</dbReference>
<proteinExistence type="predicted"/>
<accession>A0A1I3LSB7</accession>
<dbReference type="AlphaFoldDB" id="A0A1I3LSB7"/>
<evidence type="ECO:0000313" key="3">
    <source>
        <dbReference type="Proteomes" id="UP000199377"/>
    </source>
</evidence>
<name>A0A1I3LSB7_9RHOB</name>
<dbReference type="InterPro" id="IPR004843">
    <property type="entry name" value="Calcineurin-like_PHP"/>
</dbReference>
<reference evidence="2 3" key="1">
    <citation type="submission" date="2016-10" db="EMBL/GenBank/DDBJ databases">
        <authorList>
            <person name="de Groot N.N."/>
        </authorList>
    </citation>
    <scope>NUCLEOTIDE SEQUENCE [LARGE SCALE GENOMIC DNA]</scope>
    <source>
        <strain evidence="2 3">CGMCC 1.11030</strain>
    </source>
</reference>
<dbReference type="Pfam" id="PF00149">
    <property type="entry name" value="Metallophos"/>
    <property type="match status" value="1"/>
</dbReference>
<dbReference type="InterPro" id="IPR029052">
    <property type="entry name" value="Metallo-depent_PP-like"/>
</dbReference>
<dbReference type="STRING" id="1114924.SAMN05216258_110151"/>
<protein>
    <submittedName>
        <fullName evidence="2">Putative phosphoesterase</fullName>
    </submittedName>
</protein>
<evidence type="ECO:0000313" key="2">
    <source>
        <dbReference type="EMBL" id="SFI87395.1"/>
    </source>
</evidence>
<feature type="domain" description="Calcineurin-like phosphoesterase" evidence="1">
    <location>
        <begin position="41"/>
        <end position="135"/>
    </location>
</feature>
<dbReference type="EMBL" id="FOQH01000010">
    <property type="protein sequence ID" value="SFI87395.1"/>
    <property type="molecule type" value="Genomic_DNA"/>
</dbReference>
<dbReference type="PANTHER" id="PTHR39323:SF1">
    <property type="entry name" value="BLR1149 PROTEIN"/>
    <property type="match status" value="1"/>
</dbReference>
<sequence length="232" mass="24388">MTLAPPRPDPAPASGALAFKLAGARLEARPSGALWWPERGVLTVSDLHLGKSERIARRGGTLLPPYETLETLDRLAGEIAATGPRAVVCLGDSFDDLEAAALPSPQAERLAAMMAGRRWIWIEGNHDPGPVALGGEHLAELREGPLVFRHAAAEACPEAGELSGHFHPKARTRGGARRCFVLSPPRLILPAFGRYTGGLDVGAPALRRAAPGGLALLAGARVLAAPLERLRG</sequence>
<gene>
    <name evidence="2" type="ORF">SAMN05216258_110151</name>
</gene>
<dbReference type="Proteomes" id="UP000199377">
    <property type="component" value="Unassembled WGS sequence"/>
</dbReference>
<dbReference type="NCBIfam" id="TIGR04123">
    <property type="entry name" value="P_estr_lig_assc"/>
    <property type="match status" value="1"/>
</dbReference>
<dbReference type="SUPFAM" id="SSF56300">
    <property type="entry name" value="Metallo-dependent phosphatases"/>
    <property type="match status" value="1"/>
</dbReference>